<dbReference type="Pfam" id="PF16025">
    <property type="entry name" value="CaM_bind"/>
    <property type="match status" value="1"/>
</dbReference>
<feature type="region of interest" description="Disordered" evidence="2">
    <location>
        <begin position="643"/>
        <end position="680"/>
    </location>
</feature>
<organism evidence="3 4">
    <name type="scientific">Ignelater luminosus</name>
    <name type="common">Cucubano</name>
    <name type="synonym">Pyrophorus luminosus</name>
    <dbReference type="NCBI Taxonomy" id="2038154"/>
    <lineage>
        <taxon>Eukaryota</taxon>
        <taxon>Metazoa</taxon>
        <taxon>Ecdysozoa</taxon>
        <taxon>Arthropoda</taxon>
        <taxon>Hexapoda</taxon>
        <taxon>Insecta</taxon>
        <taxon>Pterygota</taxon>
        <taxon>Neoptera</taxon>
        <taxon>Endopterygota</taxon>
        <taxon>Coleoptera</taxon>
        <taxon>Polyphaga</taxon>
        <taxon>Elateriformia</taxon>
        <taxon>Elateroidea</taxon>
        <taxon>Elateridae</taxon>
        <taxon>Agrypninae</taxon>
        <taxon>Pyrophorini</taxon>
        <taxon>Ignelater</taxon>
    </lineage>
</organism>
<dbReference type="EMBL" id="VTPC01003921">
    <property type="protein sequence ID" value="KAF2897812.1"/>
    <property type="molecule type" value="Genomic_DNA"/>
</dbReference>
<evidence type="ECO:0000313" key="3">
    <source>
        <dbReference type="EMBL" id="KAF2897812.1"/>
    </source>
</evidence>
<dbReference type="GO" id="GO:0032053">
    <property type="term" value="P:ciliary basal body organization"/>
    <property type="evidence" value="ECO:0007669"/>
    <property type="project" value="TreeGrafter"/>
</dbReference>
<keyword evidence="1" id="KW-0175">Coiled coil</keyword>
<reference evidence="3" key="1">
    <citation type="submission" date="2019-08" db="EMBL/GenBank/DDBJ databases">
        <title>The genome of the North American firefly Photinus pyralis.</title>
        <authorList>
            <consortium name="Photinus pyralis genome working group"/>
            <person name="Fallon T.R."/>
            <person name="Sander Lower S.E."/>
            <person name="Weng J.-K."/>
        </authorList>
    </citation>
    <scope>NUCLEOTIDE SEQUENCE</scope>
    <source>
        <strain evidence="3">TRF0915ILg1</strain>
        <tissue evidence="3">Whole body</tissue>
    </source>
</reference>
<evidence type="ECO:0008006" key="5">
    <source>
        <dbReference type="Google" id="ProtNLM"/>
    </source>
</evidence>
<name>A0A8K0D689_IGNLU</name>
<dbReference type="PANTHER" id="PTHR13594:SF1">
    <property type="entry name" value="CENTRIOLAR COILED-COIL PROTEIN OF 110 KDA"/>
    <property type="match status" value="1"/>
</dbReference>
<dbReference type="OrthoDB" id="10028852at2759"/>
<evidence type="ECO:0000313" key="4">
    <source>
        <dbReference type="Proteomes" id="UP000801492"/>
    </source>
</evidence>
<feature type="compositionally biased region" description="Low complexity" evidence="2">
    <location>
        <begin position="649"/>
        <end position="665"/>
    </location>
</feature>
<dbReference type="GO" id="GO:0005814">
    <property type="term" value="C:centriole"/>
    <property type="evidence" value="ECO:0007669"/>
    <property type="project" value="InterPro"/>
</dbReference>
<evidence type="ECO:0000256" key="2">
    <source>
        <dbReference type="SAM" id="MobiDB-lite"/>
    </source>
</evidence>
<evidence type="ECO:0000256" key="1">
    <source>
        <dbReference type="SAM" id="Coils"/>
    </source>
</evidence>
<sequence length="680" mass="77417">MCKLVMSDCTVIEMVKKCDAFDKLLQGNGYVSCIKINGNPILPPLVTPEKRLELEDYKKRAIDLERRLKCQKDLKTFIDKLDSCNLQLGENITENTNSSFSRTLEHILSFGNDSQSHIDALNICDISKNDDQNELPSNDNKETDVPLNSKRKNWKSLNLTCNVFDVTEYSDRGIIVFNDCIEQTDPVDKLVASTVELDLSDICCINDEKKSETTLNREICQPKPRLRSNSYTLDSPSPILLEHFKKQAKKDLNNSFMFEKQLVAPKRRSLDLGSSVSNKSFDDFRCKAFTSESVVSKECVLDHNASMSSGIVADISSIRDECDDNTLSGCDLTSVQKAVEDLAEKHFGTVREPKKTDVLDNNKLLSFDMTKGITDLSCLDSSNLELQDLPENYVKDIMEFLERYKNEQDMKLKLLREELNKSIGNNDRKEIQEQQAKNNNEIERSDGAVKLLCCENVIDASPVESSNPLNTSTPLLIDFESDSFDNEPVIYYDSNSSFTNSESTHTLSHYEYQNSQRNLSSANCSRELFPEDPKKLQKKLKEQWAATILTAAAKGYLIRRLKRTERVKNLIQTIQEALLCAMSLHTENSENIRPPDVELHRRLIQQVSAACYEFYEIFFNLTTKEQMALIAIDRQRLQEKLKRPKSVGSVKLNSSRSSTKSQQNSFNMRERKGLMPSYAA</sequence>
<dbReference type="GO" id="GO:0007099">
    <property type="term" value="P:centriole replication"/>
    <property type="evidence" value="ECO:0007669"/>
    <property type="project" value="InterPro"/>
</dbReference>
<keyword evidence="4" id="KW-1185">Reference proteome</keyword>
<proteinExistence type="predicted"/>
<dbReference type="Proteomes" id="UP000801492">
    <property type="component" value="Unassembled WGS sequence"/>
</dbReference>
<comment type="caution">
    <text evidence="3">The sequence shown here is derived from an EMBL/GenBank/DDBJ whole genome shotgun (WGS) entry which is preliminary data.</text>
</comment>
<dbReference type="GO" id="GO:1903723">
    <property type="term" value="P:negative regulation of centriole elongation"/>
    <property type="evidence" value="ECO:0007669"/>
    <property type="project" value="TreeGrafter"/>
</dbReference>
<gene>
    <name evidence="3" type="ORF">ILUMI_08368</name>
</gene>
<dbReference type="PANTHER" id="PTHR13594">
    <property type="entry name" value="CENTRIOLAR COILED-COIL PROTEIN OF 110 KDA"/>
    <property type="match status" value="1"/>
</dbReference>
<dbReference type="InterPro" id="IPR033207">
    <property type="entry name" value="CCP110"/>
</dbReference>
<accession>A0A8K0D689</accession>
<dbReference type="GO" id="GO:0032465">
    <property type="term" value="P:regulation of cytokinesis"/>
    <property type="evidence" value="ECO:0007669"/>
    <property type="project" value="InterPro"/>
</dbReference>
<protein>
    <recommendedName>
        <fullName evidence="5">Centriolar coiled-coil protein of 110 kDa</fullName>
    </recommendedName>
</protein>
<feature type="coiled-coil region" evidence="1">
    <location>
        <begin position="398"/>
        <end position="432"/>
    </location>
</feature>
<dbReference type="AlphaFoldDB" id="A0A8K0D689"/>